<reference evidence="8 9" key="1">
    <citation type="submission" date="2019-01" db="EMBL/GenBank/DDBJ databases">
        <title>Genome sequencing of strain FW100M-8.</title>
        <authorList>
            <person name="Heo J."/>
            <person name="Kim S.-J."/>
            <person name="Kim J.-S."/>
            <person name="Hong S.-B."/>
            <person name="Kwon S.-W."/>
        </authorList>
    </citation>
    <scope>NUCLEOTIDE SEQUENCE [LARGE SCALE GENOMIC DNA]</scope>
    <source>
        <strain evidence="8 9">FW100M-8</strain>
    </source>
</reference>
<dbReference type="GO" id="GO:0140359">
    <property type="term" value="F:ABC-type transporter activity"/>
    <property type="evidence" value="ECO:0007669"/>
    <property type="project" value="InterPro"/>
</dbReference>
<dbReference type="KEGG" id="agf:ET445_13200"/>
<dbReference type="Pfam" id="PF01061">
    <property type="entry name" value="ABC2_membrane"/>
    <property type="match status" value="1"/>
</dbReference>
<dbReference type="GO" id="GO:0043190">
    <property type="term" value="C:ATP-binding cassette (ABC) transporter complex"/>
    <property type="evidence" value="ECO:0007669"/>
    <property type="project" value="InterPro"/>
</dbReference>
<dbReference type="RefSeq" id="WP_129191690.1">
    <property type="nucleotide sequence ID" value="NZ_CP035491.1"/>
</dbReference>
<evidence type="ECO:0000256" key="3">
    <source>
        <dbReference type="ARBA" id="ARBA00022989"/>
    </source>
</evidence>
<dbReference type="EMBL" id="CP035491">
    <property type="protein sequence ID" value="QAY74143.1"/>
    <property type="molecule type" value="Genomic_DNA"/>
</dbReference>
<gene>
    <name evidence="8" type="ORF">ET445_13200</name>
</gene>
<comment type="similarity">
    <text evidence="6">Belongs to the ABC-2 integral membrane protein family.</text>
</comment>
<feature type="transmembrane region" description="Helical" evidence="6">
    <location>
        <begin position="187"/>
        <end position="208"/>
    </location>
</feature>
<evidence type="ECO:0000256" key="2">
    <source>
        <dbReference type="ARBA" id="ARBA00022692"/>
    </source>
</evidence>
<evidence type="ECO:0000256" key="6">
    <source>
        <dbReference type="RuleBase" id="RU361157"/>
    </source>
</evidence>
<dbReference type="PRINTS" id="PR00164">
    <property type="entry name" value="ABC2TRNSPORT"/>
</dbReference>
<name>A0A4P6FGA3_9MICO</name>
<keyword evidence="6" id="KW-1003">Cell membrane</keyword>
<keyword evidence="4 6" id="KW-0472">Membrane</keyword>
<feature type="domain" description="ABC transmembrane type-2" evidence="7">
    <location>
        <begin position="41"/>
        <end position="271"/>
    </location>
</feature>
<evidence type="ECO:0000256" key="4">
    <source>
        <dbReference type="ARBA" id="ARBA00023136"/>
    </source>
</evidence>
<evidence type="ECO:0000259" key="7">
    <source>
        <dbReference type="PROSITE" id="PS51012"/>
    </source>
</evidence>
<keyword evidence="3 6" id="KW-1133">Transmembrane helix</keyword>
<dbReference type="PANTHER" id="PTHR43229:SF2">
    <property type="entry name" value="NODULATION PROTEIN J"/>
    <property type="match status" value="1"/>
</dbReference>
<dbReference type="GO" id="GO:0046677">
    <property type="term" value="P:response to antibiotic"/>
    <property type="evidence" value="ECO:0007669"/>
    <property type="project" value="UniProtKB-KW"/>
</dbReference>
<comment type="subcellular location">
    <subcellularLocation>
        <location evidence="6">Cell membrane</location>
        <topology evidence="6">Multi-pass membrane protein</topology>
    </subcellularLocation>
    <subcellularLocation>
        <location evidence="1">Membrane</location>
        <topology evidence="1">Multi-pass membrane protein</topology>
    </subcellularLocation>
</comment>
<keyword evidence="5" id="KW-0046">Antibiotic resistance</keyword>
<feature type="transmembrane region" description="Helical" evidence="6">
    <location>
        <begin position="155"/>
        <end position="175"/>
    </location>
</feature>
<evidence type="ECO:0000313" key="9">
    <source>
        <dbReference type="Proteomes" id="UP000291259"/>
    </source>
</evidence>
<feature type="transmembrane region" description="Helical" evidence="6">
    <location>
        <begin position="246"/>
        <end position="266"/>
    </location>
</feature>
<keyword evidence="6" id="KW-0813">Transport</keyword>
<dbReference type="PANTHER" id="PTHR43229">
    <property type="entry name" value="NODULATION PROTEIN J"/>
    <property type="match status" value="1"/>
</dbReference>
<feature type="transmembrane region" description="Helical" evidence="6">
    <location>
        <begin position="51"/>
        <end position="70"/>
    </location>
</feature>
<dbReference type="PIRSF" id="PIRSF006648">
    <property type="entry name" value="DrrB"/>
    <property type="match status" value="1"/>
</dbReference>
<dbReference type="InterPro" id="IPR051784">
    <property type="entry name" value="Nod_factor_ABC_transporter"/>
</dbReference>
<keyword evidence="2 6" id="KW-0812">Transmembrane</keyword>
<proteinExistence type="inferred from homology"/>
<organism evidence="8 9">
    <name type="scientific">Agromyces protaetiae</name>
    <dbReference type="NCBI Taxonomy" id="2509455"/>
    <lineage>
        <taxon>Bacteria</taxon>
        <taxon>Bacillati</taxon>
        <taxon>Actinomycetota</taxon>
        <taxon>Actinomycetes</taxon>
        <taxon>Micrococcales</taxon>
        <taxon>Microbacteriaceae</taxon>
        <taxon>Agromyces</taxon>
    </lineage>
</organism>
<dbReference type="Proteomes" id="UP000291259">
    <property type="component" value="Chromosome"/>
</dbReference>
<dbReference type="InterPro" id="IPR047817">
    <property type="entry name" value="ABC2_TM_bact-type"/>
</dbReference>
<accession>A0A4P6FGA3</accession>
<dbReference type="PROSITE" id="PS51012">
    <property type="entry name" value="ABC_TM2"/>
    <property type="match status" value="1"/>
</dbReference>
<dbReference type="InterPro" id="IPR000412">
    <property type="entry name" value="ABC_2_transport"/>
</dbReference>
<evidence type="ECO:0000256" key="5">
    <source>
        <dbReference type="ARBA" id="ARBA00023251"/>
    </source>
</evidence>
<feature type="transmembrane region" description="Helical" evidence="6">
    <location>
        <begin position="76"/>
        <end position="100"/>
    </location>
</feature>
<dbReference type="InterPro" id="IPR013525">
    <property type="entry name" value="ABC2_TM"/>
</dbReference>
<dbReference type="OrthoDB" id="9255971at2"/>
<dbReference type="AlphaFoldDB" id="A0A4P6FGA3"/>
<evidence type="ECO:0000313" key="8">
    <source>
        <dbReference type="EMBL" id="QAY74143.1"/>
    </source>
</evidence>
<keyword evidence="9" id="KW-1185">Reference proteome</keyword>
<evidence type="ECO:0000256" key="1">
    <source>
        <dbReference type="ARBA" id="ARBA00004141"/>
    </source>
</evidence>
<feature type="transmembrane region" description="Helical" evidence="6">
    <location>
        <begin position="130"/>
        <end position="149"/>
    </location>
</feature>
<protein>
    <recommendedName>
        <fullName evidence="6">Transport permease protein</fullName>
    </recommendedName>
</protein>
<sequence length="275" mass="28801">MSTVIAPSTPVRTPASGPAGWFTQTGQVFRRWIVVTVRQAWGPVMSLLQPIIWILLFGQVFASIGALPAFGGEGYLAYLVPGVLMMTVLYSGAWAGTGYIDDMGSGVMDQLLTAPISRSAIVTGQLLQQLLVNLVQSAIVLGIGFLGGARYPGGFGGILLALLAATLLASAFCSMSTAVALRTRNQVALIGLSQIVVLPATFLSTTMMPASLLPDWIAGIATWNPLTWAVEVGRAGLAGAGDAMLVWGRLGLLAAFASLAFAWAVASLRSYRRSI</sequence>